<reference evidence="3" key="1">
    <citation type="submission" date="2023-03" db="EMBL/GenBank/DDBJ databases">
        <title>Massive genome expansion in bonnet fungi (Mycena s.s.) driven by repeated elements and novel gene families across ecological guilds.</title>
        <authorList>
            <consortium name="Lawrence Berkeley National Laboratory"/>
            <person name="Harder C.B."/>
            <person name="Miyauchi S."/>
            <person name="Viragh M."/>
            <person name="Kuo A."/>
            <person name="Thoen E."/>
            <person name="Andreopoulos B."/>
            <person name="Lu D."/>
            <person name="Skrede I."/>
            <person name="Drula E."/>
            <person name="Henrissat B."/>
            <person name="Morin E."/>
            <person name="Kohler A."/>
            <person name="Barry K."/>
            <person name="LaButti K."/>
            <person name="Morin E."/>
            <person name="Salamov A."/>
            <person name="Lipzen A."/>
            <person name="Mereny Z."/>
            <person name="Hegedus B."/>
            <person name="Baldrian P."/>
            <person name="Stursova M."/>
            <person name="Weitz H."/>
            <person name="Taylor A."/>
            <person name="Grigoriev I.V."/>
            <person name="Nagy L.G."/>
            <person name="Martin F."/>
            <person name="Kauserud H."/>
        </authorList>
    </citation>
    <scope>NUCLEOTIDE SEQUENCE</scope>
    <source>
        <strain evidence="3">CBHHK188m</strain>
    </source>
</reference>
<dbReference type="InterPro" id="IPR053183">
    <property type="entry name" value="ASL1"/>
</dbReference>
<evidence type="ECO:0000313" key="3">
    <source>
        <dbReference type="EMBL" id="KAJ7747110.1"/>
    </source>
</evidence>
<evidence type="ECO:0000313" key="4">
    <source>
        <dbReference type="Proteomes" id="UP001215280"/>
    </source>
</evidence>
<dbReference type="AlphaFoldDB" id="A0AAD7IPY7"/>
<gene>
    <name evidence="3" type="ORF">DFH07DRAFT_1037235</name>
</gene>
<evidence type="ECO:0000256" key="1">
    <source>
        <dbReference type="SAM" id="SignalP"/>
    </source>
</evidence>
<dbReference type="PANTHER" id="PTHR34154">
    <property type="entry name" value="ALKALI-SENSITIVE LINKAGE PROTEIN 1"/>
    <property type="match status" value="1"/>
</dbReference>
<dbReference type="InterPro" id="IPR024655">
    <property type="entry name" value="Asl1_glyco_hydro_catalytic"/>
</dbReference>
<dbReference type="Gene3D" id="3.20.20.80">
    <property type="entry name" value="Glycosidases"/>
    <property type="match status" value="1"/>
</dbReference>
<evidence type="ECO:0000259" key="2">
    <source>
        <dbReference type="Pfam" id="PF11790"/>
    </source>
</evidence>
<sequence length="281" mass="29964">MRCSTAGLFILAIVASVVAGPTSTPKRDGPGKRGLCWPWYNSPLNPALLNDGSGTINLIYDYETYAPPSTDGDGGLAFIGMQRCTDCSSSPIADLATRQQQLGFVTVFTLNEPDVNGITPAEAAAWYIEYINPLAIKKALPAVTSSTSSGQGLNWVAQMITACAGQCYYDYINLHHYGASFAEFQTYVEAAHAQFPDTQIVITEFALENPAGGQAAQLAYFQQAIPFLDDASYVEMYFPFVATSPSLFTANDAAGAAFVGTGSTLYNNDGSVSAIGELFMQ</sequence>
<dbReference type="Proteomes" id="UP001215280">
    <property type="component" value="Unassembled WGS sequence"/>
</dbReference>
<feature type="domain" description="Asl1-like glycosyl hydrolase catalytic" evidence="2">
    <location>
        <begin position="42"/>
        <end position="278"/>
    </location>
</feature>
<organism evidence="3 4">
    <name type="scientific">Mycena maculata</name>
    <dbReference type="NCBI Taxonomy" id="230809"/>
    <lineage>
        <taxon>Eukaryota</taxon>
        <taxon>Fungi</taxon>
        <taxon>Dikarya</taxon>
        <taxon>Basidiomycota</taxon>
        <taxon>Agaricomycotina</taxon>
        <taxon>Agaricomycetes</taxon>
        <taxon>Agaricomycetidae</taxon>
        <taxon>Agaricales</taxon>
        <taxon>Marasmiineae</taxon>
        <taxon>Mycenaceae</taxon>
        <taxon>Mycena</taxon>
    </lineage>
</organism>
<dbReference type="SUPFAM" id="SSF51445">
    <property type="entry name" value="(Trans)glycosidases"/>
    <property type="match status" value="1"/>
</dbReference>
<keyword evidence="1" id="KW-0732">Signal</keyword>
<dbReference type="Pfam" id="PF11790">
    <property type="entry name" value="Glyco_hydro_cc"/>
    <property type="match status" value="1"/>
</dbReference>
<comment type="caution">
    <text evidence="3">The sequence shown here is derived from an EMBL/GenBank/DDBJ whole genome shotgun (WGS) entry which is preliminary data.</text>
</comment>
<dbReference type="GO" id="GO:0009277">
    <property type="term" value="C:fungal-type cell wall"/>
    <property type="evidence" value="ECO:0007669"/>
    <property type="project" value="TreeGrafter"/>
</dbReference>
<feature type="chain" id="PRO_5042087225" description="Asl1-like glycosyl hydrolase catalytic domain-containing protein" evidence="1">
    <location>
        <begin position="20"/>
        <end position="281"/>
    </location>
</feature>
<protein>
    <recommendedName>
        <fullName evidence="2">Asl1-like glycosyl hydrolase catalytic domain-containing protein</fullName>
    </recommendedName>
</protein>
<dbReference type="GO" id="GO:0071966">
    <property type="term" value="P:fungal-type cell wall polysaccharide metabolic process"/>
    <property type="evidence" value="ECO:0007669"/>
    <property type="project" value="TreeGrafter"/>
</dbReference>
<dbReference type="EMBL" id="JARJLG010000095">
    <property type="protein sequence ID" value="KAJ7747110.1"/>
    <property type="molecule type" value="Genomic_DNA"/>
</dbReference>
<keyword evidence="4" id="KW-1185">Reference proteome</keyword>
<dbReference type="PANTHER" id="PTHR34154:SF3">
    <property type="entry name" value="ALKALI-SENSITIVE LINKAGE PROTEIN 1"/>
    <property type="match status" value="1"/>
</dbReference>
<dbReference type="InterPro" id="IPR017853">
    <property type="entry name" value="GH"/>
</dbReference>
<name>A0AAD7IPY7_9AGAR</name>
<proteinExistence type="predicted"/>
<accession>A0AAD7IPY7</accession>
<feature type="signal peptide" evidence="1">
    <location>
        <begin position="1"/>
        <end position="19"/>
    </location>
</feature>